<organism evidence="7 8">
    <name type="scientific">Bordetella genomosp. 2</name>
    <dbReference type="NCBI Taxonomy" id="1983456"/>
    <lineage>
        <taxon>Bacteria</taxon>
        <taxon>Pseudomonadati</taxon>
        <taxon>Pseudomonadota</taxon>
        <taxon>Betaproteobacteria</taxon>
        <taxon>Burkholderiales</taxon>
        <taxon>Alcaligenaceae</taxon>
        <taxon>Bordetella</taxon>
    </lineage>
</organism>
<sequence length="293" mass="31527">MDKRAVDKLIEEQYPSLPPTLQRAARYAIDNPKAIALHSMRAVAAEAGLQSSAMHRLARQLGFDGYEAMRAVYRDWLAQDAGSFAQRATALQRRGARDKTESLVRELVQADSGNLMSMLQPATLDAIRAATDVLAAARHIYVAGLRSLFPAAFYFHYACGMFQHNTTLLSGIAGTFADDLRRAGPDDALLVFSYEPYARDAVSAVSFARARGLRIVSVTDSAVSPIAAQAAALIVAGNATPSLFPSVVPALSIAQTLVALLVASGGNASLEEIEKSEGQLREFAVYLKDRPRS</sequence>
<dbReference type="Gene3D" id="1.10.10.10">
    <property type="entry name" value="Winged helix-like DNA-binding domain superfamily/Winged helix DNA-binding domain"/>
    <property type="match status" value="1"/>
</dbReference>
<dbReference type="CDD" id="cd05013">
    <property type="entry name" value="SIS_RpiR"/>
    <property type="match status" value="1"/>
</dbReference>
<reference evidence="8" key="1">
    <citation type="submission" date="2017-05" db="EMBL/GenBank/DDBJ databases">
        <title>Complete and WGS of Bordetella genogroups.</title>
        <authorList>
            <person name="Spilker T."/>
            <person name="Lipuma J."/>
        </authorList>
    </citation>
    <scope>NUCLEOTIDE SEQUENCE [LARGE SCALE GENOMIC DNA]</scope>
    <source>
        <strain evidence="8">AU8256</strain>
    </source>
</reference>
<protein>
    <submittedName>
        <fullName evidence="7">Transcriptional regulator</fullName>
    </submittedName>
</protein>
<dbReference type="PROSITE" id="PS51071">
    <property type="entry name" value="HTH_RPIR"/>
    <property type="match status" value="1"/>
</dbReference>
<evidence type="ECO:0000313" key="7">
    <source>
        <dbReference type="EMBL" id="OZI73617.1"/>
    </source>
</evidence>
<dbReference type="InterPro" id="IPR046348">
    <property type="entry name" value="SIS_dom_sf"/>
</dbReference>
<dbReference type="GO" id="GO:0003700">
    <property type="term" value="F:DNA-binding transcription factor activity"/>
    <property type="evidence" value="ECO:0007669"/>
    <property type="project" value="InterPro"/>
</dbReference>
<dbReference type="InterPro" id="IPR047640">
    <property type="entry name" value="RpiR-like"/>
</dbReference>
<evidence type="ECO:0000256" key="3">
    <source>
        <dbReference type="ARBA" id="ARBA00023152"/>
    </source>
</evidence>
<dbReference type="Pfam" id="PF01418">
    <property type="entry name" value="HTH_6"/>
    <property type="match status" value="1"/>
</dbReference>
<dbReference type="InterPro" id="IPR009057">
    <property type="entry name" value="Homeodomain-like_sf"/>
</dbReference>
<dbReference type="InterPro" id="IPR035472">
    <property type="entry name" value="RpiR-like_SIS"/>
</dbReference>
<evidence type="ECO:0000259" key="6">
    <source>
        <dbReference type="PROSITE" id="PS51464"/>
    </source>
</evidence>
<dbReference type="InterPro" id="IPR000281">
    <property type="entry name" value="HTH_RpiR"/>
</dbReference>
<dbReference type="GO" id="GO:0097367">
    <property type="term" value="F:carbohydrate derivative binding"/>
    <property type="evidence" value="ECO:0007669"/>
    <property type="project" value="InterPro"/>
</dbReference>
<evidence type="ECO:0000256" key="4">
    <source>
        <dbReference type="ARBA" id="ARBA00023163"/>
    </source>
</evidence>
<proteinExistence type="predicted"/>
<name>A0A261VIG2_9BORD</name>
<dbReference type="Pfam" id="PF01380">
    <property type="entry name" value="SIS"/>
    <property type="match status" value="1"/>
</dbReference>
<dbReference type="GO" id="GO:0003677">
    <property type="term" value="F:DNA binding"/>
    <property type="evidence" value="ECO:0007669"/>
    <property type="project" value="UniProtKB-KW"/>
</dbReference>
<dbReference type="PROSITE" id="PS51464">
    <property type="entry name" value="SIS"/>
    <property type="match status" value="1"/>
</dbReference>
<comment type="caution">
    <text evidence="7">The sequence shown here is derived from an EMBL/GenBank/DDBJ whole genome shotgun (WGS) entry which is preliminary data.</text>
</comment>
<dbReference type="Proteomes" id="UP000215633">
    <property type="component" value="Unassembled WGS sequence"/>
</dbReference>
<gene>
    <name evidence="7" type="ORF">CAL24_17340</name>
</gene>
<keyword evidence="3" id="KW-0324">Glycolysis</keyword>
<dbReference type="PANTHER" id="PTHR30514">
    <property type="entry name" value="GLUCOKINASE"/>
    <property type="match status" value="1"/>
</dbReference>
<evidence type="ECO:0000259" key="5">
    <source>
        <dbReference type="PROSITE" id="PS51071"/>
    </source>
</evidence>
<evidence type="ECO:0000256" key="1">
    <source>
        <dbReference type="ARBA" id="ARBA00023015"/>
    </source>
</evidence>
<dbReference type="RefSeq" id="WP_094807376.1">
    <property type="nucleotide sequence ID" value="NZ_NEVT01000007.1"/>
</dbReference>
<accession>A0A261VIG2</accession>
<evidence type="ECO:0000256" key="2">
    <source>
        <dbReference type="ARBA" id="ARBA00023125"/>
    </source>
</evidence>
<keyword evidence="4" id="KW-0804">Transcription</keyword>
<keyword evidence="2" id="KW-0238">DNA-binding</keyword>
<feature type="domain" description="SIS" evidence="6">
    <location>
        <begin position="130"/>
        <end position="272"/>
    </location>
</feature>
<keyword evidence="8" id="KW-1185">Reference proteome</keyword>
<dbReference type="Gene3D" id="3.40.50.10490">
    <property type="entry name" value="Glucose-6-phosphate isomerase like protein, domain 1"/>
    <property type="match status" value="1"/>
</dbReference>
<dbReference type="PANTHER" id="PTHR30514:SF18">
    <property type="entry name" value="RPIR-FAMILY TRANSCRIPTIONAL REGULATOR"/>
    <property type="match status" value="1"/>
</dbReference>
<dbReference type="GO" id="GO:0006096">
    <property type="term" value="P:glycolytic process"/>
    <property type="evidence" value="ECO:0007669"/>
    <property type="project" value="UniProtKB-KW"/>
</dbReference>
<dbReference type="AlphaFoldDB" id="A0A261VIG2"/>
<evidence type="ECO:0000313" key="8">
    <source>
        <dbReference type="Proteomes" id="UP000215633"/>
    </source>
</evidence>
<keyword evidence="1" id="KW-0805">Transcription regulation</keyword>
<dbReference type="EMBL" id="NEVT01000007">
    <property type="protein sequence ID" value="OZI73617.1"/>
    <property type="molecule type" value="Genomic_DNA"/>
</dbReference>
<dbReference type="SUPFAM" id="SSF53697">
    <property type="entry name" value="SIS domain"/>
    <property type="match status" value="1"/>
</dbReference>
<dbReference type="InterPro" id="IPR036388">
    <property type="entry name" value="WH-like_DNA-bd_sf"/>
</dbReference>
<dbReference type="SUPFAM" id="SSF46689">
    <property type="entry name" value="Homeodomain-like"/>
    <property type="match status" value="1"/>
</dbReference>
<feature type="domain" description="HTH rpiR-type" evidence="5">
    <location>
        <begin position="4"/>
        <end position="80"/>
    </location>
</feature>
<dbReference type="InterPro" id="IPR001347">
    <property type="entry name" value="SIS_dom"/>
</dbReference>